<evidence type="ECO:0000313" key="3">
    <source>
        <dbReference type="Proteomes" id="UP001500575"/>
    </source>
</evidence>
<dbReference type="InterPro" id="IPR002938">
    <property type="entry name" value="FAD-bd"/>
</dbReference>
<comment type="caution">
    <text evidence="2">The sequence shown here is derived from an EMBL/GenBank/DDBJ whole genome shotgun (WGS) entry which is preliminary data.</text>
</comment>
<feature type="domain" description="FAD-binding" evidence="1">
    <location>
        <begin position="4"/>
        <end position="66"/>
    </location>
</feature>
<evidence type="ECO:0000259" key="1">
    <source>
        <dbReference type="Pfam" id="PF01494"/>
    </source>
</evidence>
<proteinExistence type="predicted"/>
<protein>
    <submittedName>
        <fullName evidence="2">NAD(P)/FAD-dependent oxidoreductase</fullName>
    </submittedName>
</protein>
<dbReference type="Gene3D" id="3.50.50.60">
    <property type="entry name" value="FAD/NAD(P)-binding domain"/>
    <property type="match status" value="1"/>
</dbReference>
<reference evidence="3" key="1">
    <citation type="journal article" date="2019" name="Int. J. Syst. Evol. Microbiol.">
        <title>The Global Catalogue of Microorganisms (GCM) 10K type strain sequencing project: providing services to taxonomists for standard genome sequencing and annotation.</title>
        <authorList>
            <consortium name="The Broad Institute Genomics Platform"/>
            <consortium name="The Broad Institute Genome Sequencing Center for Infectious Disease"/>
            <person name="Wu L."/>
            <person name="Ma J."/>
        </authorList>
    </citation>
    <scope>NUCLEOTIDE SEQUENCE [LARGE SCALE GENOMIC DNA]</scope>
    <source>
        <strain evidence="3">JCM 16021</strain>
    </source>
</reference>
<keyword evidence="3" id="KW-1185">Reference proteome</keyword>
<dbReference type="PANTHER" id="PTHR42685:SF19">
    <property type="entry name" value="POSSIBLE OXIDOREDUCTASE"/>
    <property type="match status" value="1"/>
</dbReference>
<dbReference type="InterPro" id="IPR036188">
    <property type="entry name" value="FAD/NAD-bd_sf"/>
</dbReference>
<organism evidence="2 3">
    <name type="scientific">Nocardioides bigeumensis</name>
    <dbReference type="NCBI Taxonomy" id="433657"/>
    <lineage>
        <taxon>Bacteria</taxon>
        <taxon>Bacillati</taxon>
        <taxon>Actinomycetota</taxon>
        <taxon>Actinomycetes</taxon>
        <taxon>Propionibacteriales</taxon>
        <taxon>Nocardioidaceae</taxon>
        <taxon>Nocardioides</taxon>
    </lineage>
</organism>
<accession>A0ABN2XMI5</accession>
<dbReference type="SUPFAM" id="SSF51905">
    <property type="entry name" value="FAD/NAD(P)-binding domain"/>
    <property type="match status" value="1"/>
</dbReference>
<dbReference type="EMBL" id="BAAAQQ010000002">
    <property type="protein sequence ID" value="GAA2114216.1"/>
    <property type="molecule type" value="Genomic_DNA"/>
</dbReference>
<name>A0ABN2XMI5_9ACTN</name>
<gene>
    <name evidence="2" type="ORF">GCM10009843_02520</name>
</gene>
<dbReference type="Pfam" id="PF01494">
    <property type="entry name" value="FAD_binding_3"/>
    <property type="match status" value="1"/>
</dbReference>
<dbReference type="PRINTS" id="PR00420">
    <property type="entry name" value="RNGMNOXGNASE"/>
</dbReference>
<dbReference type="InterPro" id="IPR050407">
    <property type="entry name" value="Geranylgeranyl_reductase"/>
</dbReference>
<evidence type="ECO:0000313" key="2">
    <source>
        <dbReference type="EMBL" id="GAA2114216.1"/>
    </source>
</evidence>
<dbReference type="RefSeq" id="WP_344301731.1">
    <property type="nucleotide sequence ID" value="NZ_BAAAQQ010000002.1"/>
</dbReference>
<dbReference type="PANTHER" id="PTHR42685">
    <property type="entry name" value="GERANYLGERANYL DIPHOSPHATE REDUCTASE"/>
    <property type="match status" value="1"/>
</dbReference>
<dbReference type="Proteomes" id="UP001500575">
    <property type="component" value="Unassembled WGS sequence"/>
</dbReference>
<sequence>MRDLVIAGGGPVGLVTAILAARAGLDVTVRERRSGVIDKACGEGLMPGAVQTLEALGIQPEGHRIAGIRYVAGDRVAEAPFRHGGGLGVRRTTLHETLLVAAAEAGVRPVVRPVGMIVDAGDHLLVDDEPTRHLVAADGLHSRVRRLAGLEDPAPGPRRFGLRAHVARAPWSDFVEVHWAAASEAYVTPVGPDLVGIAVLSSLRRPMSEHLADHPGLGAHLDGLELSPVLGAGPLRQVASAPRAGRVLLAGDASGYVDALTGEGMAIGLAHAQAAVQAIRSGDLTSYDRAWRRIGRRHDLLTRALLGTTRVPLVRRHLVRTAALAPRVFSAVVDQLARPA</sequence>